<dbReference type="AlphaFoldDB" id="A0A7E6FUY2"/>
<evidence type="ECO:0000313" key="1">
    <source>
        <dbReference type="Proteomes" id="UP000515154"/>
    </source>
</evidence>
<gene>
    <name evidence="2" type="primary">LOC118768644</name>
</gene>
<dbReference type="Proteomes" id="UP000515154">
    <property type="component" value="Unplaced"/>
</dbReference>
<evidence type="ECO:0000313" key="2">
    <source>
        <dbReference type="RefSeq" id="XP_036371384.1"/>
    </source>
</evidence>
<accession>A0A7E6FUY2</accession>
<dbReference type="RefSeq" id="XP_036371384.1">
    <property type="nucleotide sequence ID" value="XM_036515491.1"/>
</dbReference>
<keyword evidence="1" id="KW-1185">Reference proteome</keyword>
<reference evidence="2" key="1">
    <citation type="submission" date="2025-08" db="UniProtKB">
        <authorList>
            <consortium name="RefSeq"/>
        </authorList>
    </citation>
    <scope>IDENTIFICATION</scope>
</reference>
<organism evidence="1 2">
    <name type="scientific">Octopus sinensis</name>
    <name type="common">East Asian common octopus</name>
    <dbReference type="NCBI Taxonomy" id="2607531"/>
    <lineage>
        <taxon>Eukaryota</taxon>
        <taxon>Metazoa</taxon>
        <taxon>Spiralia</taxon>
        <taxon>Lophotrochozoa</taxon>
        <taxon>Mollusca</taxon>
        <taxon>Cephalopoda</taxon>
        <taxon>Coleoidea</taxon>
        <taxon>Octopodiformes</taxon>
        <taxon>Octopoda</taxon>
        <taxon>Incirrata</taxon>
        <taxon>Octopodidae</taxon>
        <taxon>Octopus</taxon>
    </lineage>
</organism>
<sequence length="222" mass="24701">MTDAIGRKTYTFETPLGGDKKNASVMGNVCVDLALCWDPTCKPKGKQNKELFGGSIAQRGPFPLDFDLNVDIPPLPFVKLDHVFDDDSVCETCVYSESTDTANFKGEEKLEAPYRHLYSYPQSNADEPQSNADEDSVIIRETEDAATETKEARLVDTSTSPDYMEEEEEEPIIEVDVPTDEKALQVDIEEEERKAKELINNAKPKKSPLKKILCCGSKKGGK</sequence>
<protein>
    <submittedName>
        <fullName evidence="2">Uncharacterized protein LOC118768644</fullName>
    </submittedName>
</protein>
<proteinExistence type="predicted"/>
<dbReference type="KEGG" id="osn:118768644"/>
<name>A0A7E6FUY2_9MOLL</name>